<dbReference type="InterPro" id="IPR021357">
    <property type="entry name" value="DUF2782"/>
</dbReference>
<dbReference type="Pfam" id="PF11191">
    <property type="entry name" value="DUF2782"/>
    <property type="match status" value="1"/>
</dbReference>
<feature type="region of interest" description="Disordered" evidence="1">
    <location>
        <begin position="23"/>
        <end position="42"/>
    </location>
</feature>
<evidence type="ECO:0000313" key="4">
    <source>
        <dbReference type="Proteomes" id="UP000092504"/>
    </source>
</evidence>
<evidence type="ECO:0000256" key="2">
    <source>
        <dbReference type="SAM" id="SignalP"/>
    </source>
</evidence>
<sequence length="119" mass="12913">MLSLFRPFAVLLLGGGLLLAGSPALAQSGGSPDPEITTRQEENRTIREYRLNGRLYAIEIRPASGPAYHLVDQDGDGNFERQAGDTIRVPEWVRGIPDRRTPTGIRASTRQAATIGDLA</sequence>
<evidence type="ECO:0008006" key="5">
    <source>
        <dbReference type="Google" id="ProtNLM"/>
    </source>
</evidence>
<dbReference type="Proteomes" id="UP000092504">
    <property type="component" value="Unassembled WGS sequence"/>
</dbReference>
<proteinExistence type="predicted"/>
<feature type="chain" id="PRO_5008611227" description="DUF2782 domain-containing protein" evidence="2">
    <location>
        <begin position="27"/>
        <end position="119"/>
    </location>
</feature>
<evidence type="ECO:0000256" key="1">
    <source>
        <dbReference type="SAM" id="MobiDB-lite"/>
    </source>
</evidence>
<comment type="caution">
    <text evidence="3">The sequence shown here is derived from an EMBL/GenBank/DDBJ whole genome shotgun (WGS) entry which is preliminary data.</text>
</comment>
<dbReference type="Gene3D" id="2.20.130.30">
    <property type="entry name" value="Protein of unknown function DUF2782"/>
    <property type="match status" value="1"/>
</dbReference>
<dbReference type="EMBL" id="MAJD01000002">
    <property type="protein sequence ID" value="OBX34837.1"/>
    <property type="molecule type" value="Genomic_DNA"/>
</dbReference>
<gene>
    <name evidence="3" type="ORF">A8U91_03897</name>
</gene>
<accession>A0A1B8NXV9</accession>
<name>A0A1B8NXV9_HALEL</name>
<feature type="signal peptide" evidence="2">
    <location>
        <begin position="1"/>
        <end position="26"/>
    </location>
</feature>
<protein>
    <recommendedName>
        <fullName evidence="5">DUF2782 domain-containing protein</fullName>
    </recommendedName>
</protein>
<reference evidence="3 4" key="1">
    <citation type="submission" date="2016-06" db="EMBL/GenBank/DDBJ databases">
        <title>Genome sequence of halotolerant plant growth promoting strain of Halomonas elongata HEK1 isolated from salterns of Rann of Kutch, Gujarat, India.</title>
        <authorList>
            <person name="Gaba S."/>
            <person name="Singh R.N."/>
            <person name="Abrol S."/>
            <person name="Kaushik R."/>
            <person name="Saxena A.K."/>
        </authorList>
    </citation>
    <scope>NUCLEOTIDE SEQUENCE [LARGE SCALE GENOMIC DNA]</scope>
    <source>
        <strain evidence="3 4">HEK1</strain>
    </source>
</reference>
<dbReference type="PATRIC" id="fig|2746.7.peg.4013"/>
<keyword evidence="2" id="KW-0732">Signal</keyword>
<dbReference type="AlphaFoldDB" id="A0A1B8NXV9"/>
<organism evidence="3 4">
    <name type="scientific">Halomonas elongata</name>
    <dbReference type="NCBI Taxonomy" id="2746"/>
    <lineage>
        <taxon>Bacteria</taxon>
        <taxon>Pseudomonadati</taxon>
        <taxon>Pseudomonadota</taxon>
        <taxon>Gammaproteobacteria</taxon>
        <taxon>Oceanospirillales</taxon>
        <taxon>Halomonadaceae</taxon>
        <taxon>Halomonas</taxon>
    </lineage>
</organism>
<evidence type="ECO:0000313" key="3">
    <source>
        <dbReference type="EMBL" id="OBX34837.1"/>
    </source>
</evidence>